<dbReference type="InterPro" id="IPR021549">
    <property type="entry name" value="DUF2894"/>
</dbReference>
<dbReference type="Pfam" id="PF11445">
    <property type="entry name" value="DUF2894"/>
    <property type="match status" value="1"/>
</dbReference>
<accession>A0A4R8LZ96</accession>
<evidence type="ECO:0000313" key="3">
    <source>
        <dbReference type="Proteomes" id="UP000295509"/>
    </source>
</evidence>
<keyword evidence="3" id="KW-1185">Reference proteome</keyword>
<organism evidence="2 3">
    <name type="scientific">Paraburkholderia rhizosphaerae</name>
    <dbReference type="NCBI Taxonomy" id="480658"/>
    <lineage>
        <taxon>Bacteria</taxon>
        <taxon>Pseudomonadati</taxon>
        <taxon>Pseudomonadota</taxon>
        <taxon>Betaproteobacteria</taxon>
        <taxon>Burkholderiales</taxon>
        <taxon>Burkholderiaceae</taxon>
        <taxon>Paraburkholderia</taxon>
    </lineage>
</organism>
<feature type="region of interest" description="Disordered" evidence="1">
    <location>
        <begin position="196"/>
        <end position="227"/>
    </location>
</feature>
<name>A0A4R8LZ96_9BURK</name>
<reference evidence="2 3" key="1">
    <citation type="submission" date="2019-03" db="EMBL/GenBank/DDBJ databases">
        <title>Genomic Encyclopedia of Type Strains, Phase III (KMG-III): the genomes of soil and plant-associated and newly described type strains.</title>
        <authorList>
            <person name="Whitman W."/>
        </authorList>
    </citation>
    <scope>NUCLEOTIDE SEQUENCE [LARGE SCALE GENOMIC DNA]</scope>
    <source>
        <strain evidence="2 3">LMG 29544</strain>
    </source>
</reference>
<gene>
    <name evidence="2" type="ORF">BX592_10553</name>
</gene>
<proteinExistence type="predicted"/>
<evidence type="ECO:0000256" key="1">
    <source>
        <dbReference type="SAM" id="MobiDB-lite"/>
    </source>
</evidence>
<protein>
    <recommendedName>
        <fullName evidence="4">DUF2894 family protein</fullName>
    </recommendedName>
</protein>
<evidence type="ECO:0008006" key="4">
    <source>
        <dbReference type="Google" id="ProtNLM"/>
    </source>
</evidence>
<sequence length="227" mass="24209">MSDVRETRPVCRSASDDAGCGDARATLERWRETGADRLNPLRFAMIDALARRIEKLPTEGGEFRRRLVARLAALITAYDGDVGRMRDGQEAEASASSTVNAPGGSSLAALTASLSERADGAGTLADMLRYFDAIWSKLSAGRQLRQSLAQVPGNAGPLNSSRLVYRALSLMNELSPEHLQHFLVYVETLSALGELGGGGTQAPSAENAPRAKDAKGVKQPAKRKSKG</sequence>
<dbReference type="EMBL" id="SORE01000005">
    <property type="protein sequence ID" value="TDY52169.1"/>
    <property type="molecule type" value="Genomic_DNA"/>
</dbReference>
<dbReference type="AlphaFoldDB" id="A0A4R8LZ96"/>
<comment type="caution">
    <text evidence="2">The sequence shown here is derived from an EMBL/GenBank/DDBJ whole genome shotgun (WGS) entry which is preliminary data.</text>
</comment>
<dbReference type="OrthoDB" id="6025757at2"/>
<dbReference type="Proteomes" id="UP000295509">
    <property type="component" value="Unassembled WGS sequence"/>
</dbReference>
<evidence type="ECO:0000313" key="2">
    <source>
        <dbReference type="EMBL" id="TDY52169.1"/>
    </source>
</evidence>
<dbReference type="RefSeq" id="WP_134191116.1">
    <property type="nucleotide sequence ID" value="NZ_JBHLUW010000027.1"/>
</dbReference>